<keyword evidence="3" id="KW-0449">Lipoprotein</keyword>
<comment type="caution">
    <text evidence="3">The sequence shown here is derived from an EMBL/GenBank/DDBJ whole genome shotgun (WGS) entry which is preliminary data.</text>
</comment>
<gene>
    <name evidence="3" type="ORF">HNR19_002750</name>
</gene>
<reference evidence="3 4" key="1">
    <citation type="submission" date="2020-07" db="EMBL/GenBank/DDBJ databases">
        <title>Sequencing the genomes of 1000 actinobacteria strains.</title>
        <authorList>
            <person name="Klenk H.-P."/>
        </authorList>
    </citation>
    <scope>NUCLEOTIDE SEQUENCE [LARGE SCALE GENOMIC DNA]</scope>
    <source>
        <strain evidence="3 4">DSM 103833</strain>
    </source>
</reference>
<accession>A0A853C5U8</accession>
<dbReference type="PROSITE" id="PS51257">
    <property type="entry name" value="PROKAR_LIPOPROTEIN"/>
    <property type="match status" value="1"/>
</dbReference>
<feature type="compositionally biased region" description="Low complexity" evidence="1">
    <location>
        <begin position="37"/>
        <end position="60"/>
    </location>
</feature>
<name>A0A853C5U8_9ACTN</name>
<organism evidence="3 4">
    <name type="scientific">Nocardioides thalensis</name>
    <dbReference type="NCBI Taxonomy" id="1914755"/>
    <lineage>
        <taxon>Bacteria</taxon>
        <taxon>Bacillati</taxon>
        <taxon>Actinomycetota</taxon>
        <taxon>Actinomycetes</taxon>
        <taxon>Propionibacteriales</taxon>
        <taxon>Nocardioidaceae</taxon>
        <taxon>Nocardioides</taxon>
    </lineage>
</organism>
<feature type="region of interest" description="Disordered" evidence="1">
    <location>
        <begin position="25"/>
        <end position="63"/>
    </location>
</feature>
<proteinExistence type="predicted"/>
<evidence type="ECO:0000256" key="1">
    <source>
        <dbReference type="SAM" id="MobiDB-lite"/>
    </source>
</evidence>
<dbReference type="EMBL" id="JACCFP010000001">
    <property type="protein sequence ID" value="NYJ02052.1"/>
    <property type="molecule type" value="Genomic_DNA"/>
</dbReference>
<protein>
    <submittedName>
        <fullName evidence="3">Putative small lipoprotein YifL</fullName>
    </submittedName>
</protein>
<keyword evidence="2" id="KW-0732">Signal</keyword>
<keyword evidence="4" id="KW-1185">Reference proteome</keyword>
<dbReference type="Proteomes" id="UP000530424">
    <property type="component" value="Unassembled WGS sequence"/>
</dbReference>
<feature type="signal peptide" evidence="2">
    <location>
        <begin position="1"/>
        <end position="24"/>
    </location>
</feature>
<dbReference type="RefSeq" id="WP_179668468.1">
    <property type="nucleotide sequence ID" value="NZ_JACCFP010000001.1"/>
</dbReference>
<dbReference type="AlphaFoldDB" id="A0A853C5U8"/>
<evidence type="ECO:0000256" key="2">
    <source>
        <dbReference type="SAM" id="SignalP"/>
    </source>
</evidence>
<feature type="chain" id="PRO_5038408496" evidence="2">
    <location>
        <begin position="25"/>
        <end position="208"/>
    </location>
</feature>
<evidence type="ECO:0000313" key="4">
    <source>
        <dbReference type="Proteomes" id="UP000530424"/>
    </source>
</evidence>
<sequence>MKPARDLRRVCAAAALLATAASLAACGDDGPPERARPAAADDPSTSASPEPCGGEPPAAGTVEVPGRATYRTGSFAAEVELDDGTTSCVTSEDVTESGFEYGSYHVEIGAFEDARLTIDQLDDAGNELAAGTISPVVRIDIGGRTYLTSYEREECDVTLLSFTATETAGTFVCEGLGEYTADDPDSDILDVVPGGALPRASGWWVAAR</sequence>
<evidence type="ECO:0000313" key="3">
    <source>
        <dbReference type="EMBL" id="NYJ02052.1"/>
    </source>
</evidence>